<gene>
    <name evidence="1" type="ORF">HHU12_27180</name>
</gene>
<reference evidence="1 2" key="1">
    <citation type="submission" date="2020-04" db="EMBL/GenBank/DDBJ databases">
        <title>Flammeovirga sp. SR4, a novel species isolated from seawater.</title>
        <authorList>
            <person name="Wang X."/>
        </authorList>
    </citation>
    <scope>NUCLEOTIDE SEQUENCE [LARGE SCALE GENOMIC DNA]</scope>
    <source>
        <strain evidence="1 2">ATCC 23126</strain>
    </source>
</reference>
<keyword evidence="2" id="KW-1185">Reference proteome</keyword>
<dbReference type="EMBL" id="JABANE010000108">
    <property type="protein sequence ID" value="NME71678.1"/>
    <property type="molecule type" value="Genomic_DNA"/>
</dbReference>
<name>A0A7X9RZQ1_9BACT</name>
<proteinExistence type="predicted"/>
<dbReference type="AlphaFoldDB" id="A0A7X9RZQ1"/>
<sequence>MKQVYFMLLILFGKLVFTGDVSYSQNRFCKDKTVCLKQLIEVSNLQKFNVLKTQYSTIFYDLVLDSLLSHSEFKGTIDENILSQVDAYNNRVFLIKEALQKSVSCRNQLGVKNQNVLKSIFEYSLMKSFEDEKSQLSDAELNYLSDYWENNKDNQAQMIELLSKKRSQEFIKLNKSKLDASIQYEIDSVLVETWTTHYTTLVENQYAFKPFNTEPYLTSLTKWKLLQEAKSLYKDKKALNGQASFIVKLKEVGVEESNIAKIIELQNDYRKQLKSLKNNSETTDAFGTSLPKKTKYQVVTTYKKNLAKYITLGQYKNVLQKEYIDEAKGLAEADFDQFKEMYEVTEEQQKTIKSLFLNQHFDLLTTKAYYSYDHKIKNQKVRLLKYRYNKKYVEALNSFGIEADKGQINNQTYEW</sequence>
<dbReference type="RefSeq" id="WP_169659886.1">
    <property type="nucleotide sequence ID" value="NZ_JABANE010000108.1"/>
</dbReference>
<comment type="caution">
    <text evidence="1">The sequence shown here is derived from an EMBL/GenBank/DDBJ whole genome shotgun (WGS) entry which is preliminary data.</text>
</comment>
<accession>A0A7X9RZQ1</accession>
<dbReference type="Proteomes" id="UP000576082">
    <property type="component" value="Unassembled WGS sequence"/>
</dbReference>
<evidence type="ECO:0000313" key="2">
    <source>
        <dbReference type="Proteomes" id="UP000576082"/>
    </source>
</evidence>
<evidence type="ECO:0000313" key="1">
    <source>
        <dbReference type="EMBL" id="NME71678.1"/>
    </source>
</evidence>
<protein>
    <submittedName>
        <fullName evidence="1">Uncharacterized protein</fullName>
    </submittedName>
</protein>
<organism evidence="1 2">
    <name type="scientific">Flammeovirga aprica JL-4</name>
    <dbReference type="NCBI Taxonomy" id="694437"/>
    <lineage>
        <taxon>Bacteria</taxon>
        <taxon>Pseudomonadati</taxon>
        <taxon>Bacteroidota</taxon>
        <taxon>Cytophagia</taxon>
        <taxon>Cytophagales</taxon>
        <taxon>Flammeovirgaceae</taxon>
        <taxon>Flammeovirga</taxon>
    </lineage>
</organism>